<gene>
    <name evidence="2" type="ORF">Elusimicrob1349_0050</name>
</gene>
<protein>
    <recommendedName>
        <fullName evidence="3">Lipoprotein</fullName>
    </recommendedName>
</protein>
<keyword evidence="1" id="KW-0732">Signal</keyword>
<name>A0A650F3N4_9BACT</name>
<sequence length="350" mass="38377">MKTLLRLLVAFAVLSGSCACTPPEEDVHPKKRSSRSDNLKRYLPKAQELRALEQARSKPVVEGALVHSSALKEFLPKSPDTRISAAVSAQRVALQNAVREEFARRAAEKISVLLRQFEAEAVSSAQTAQTPQELAARVEELNAHYNGALTAVGQEENSRSWSLPDKGQSRLSKQDLQQVFKRLSAELERDYGAPCAKKAEPVLRAAADGYALVLSSVKTPEDLEEQFARVGREADEAFAQVAAQYGDPALILSAEDAASLKARMISAHQQVEQEFEKLYGKDAVLQARALFERYLNGAETLLAAPGRLSSATEQLDALNAAYREDMAALQVKLNEDLEQKLLAARIVRPL</sequence>
<feature type="signal peptide" evidence="1">
    <location>
        <begin position="1"/>
        <end position="19"/>
    </location>
</feature>
<dbReference type="EMBL" id="MN577571">
    <property type="protein sequence ID" value="QGT50535.1"/>
    <property type="molecule type" value="Genomic_DNA"/>
</dbReference>
<evidence type="ECO:0000313" key="2">
    <source>
        <dbReference type="EMBL" id="QGT50535.1"/>
    </source>
</evidence>
<dbReference type="AlphaFoldDB" id="A0A650F3N4"/>
<reference evidence="2" key="1">
    <citation type="journal article" date="2020" name="J. ISSAAS">
        <title>Lactobacilli and other gastrointestinal microbiota of Peromyscus leucopus, reservoir host for agents of Lyme disease and other zoonoses in North America.</title>
        <authorList>
            <person name="Milovic A."/>
            <person name="Bassam K."/>
            <person name="Shao H."/>
            <person name="Chatzistamou I."/>
            <person name="Tufts D.M."/>
            <person name="Diuk-Wasser M."/>
            <person name="Barbour A.G."/>
        </authorList>
    </citation>
    <scope>NUCLEOTIDE SEQUENCE</scope>
    <source>
        <strain evidence="2">LL30</strain>
    </source>
</reference>
<accession>A0A650F3N4</accession>
<dbReference type="PROSITE" id="PS51257">
    <property type="entry name" value="PROKAR_LIPOPROTEIN"/>
    <property type="match status" value="1"/>
</dbReference>
<evidence type="ECO:0008006" key="3">
    <source>
        <dbReference type="Google" id="ProtNLM"/>
    </source>
</evidence>
<evidence type="ECO:0000256" key="1">
    <source>
        <dbReference type="SAM" id="SignalP"/>
    </source>
</evidence>
<proteinExistence type="predicted"/>
<organism evidence="2">
    <name type="scientific">uncultured Elusimicrobia bacterium</name>
    <dbReference type="NCBI Taxonomy" id="699876"/>
    <lineage>
        <taxon>Bacteria</taxon>
        <taxon>Pseudomonadati</taxon>
        <taxon>Elusimicrobiota</taxon>
        <taxon>Elusimicrobia</taxon>
        <taxon>environmental samples</taxon>
    </lineage>
</organism>
<feature type="chain" id="PRO_5024913903" description="Lipoprotein" evidence="1">
    <location>
        <begin position="20"/>
        <end position="350"/>
    </location>
</feature>